<dbReference type="GO" id="GO:0030687">
    <property type="term" value="C:preribosome, large subunit precursor"/>
    <property type="evidence" value="ECO:0000318"/>
    <property type="project" value="GO_Central"/>
</dbReference>
<reference evidence="7" key="2">
    <citation type="submission" date="2020-10" db="EMBL/GenBank/DDBJ databases">
        <authorList>
            <person name="Scholz U."/>
            <person name="Mascher M."/>
            <person name="Fiebig A."/>
        </authorList>
    </citation>
    <scope>NUCLEOTIDE SEQUENCE [LARGE SCALE GENOMIC DNA]</scope>
    <source>
        <strain evidence="7">cv. Morex</strain>
    </source>
</reference>
<evidence type="ECO:0000313" key="7">
    <source>
        <dbReference type="EnsemblPlants" id="HORVU.MOREX.r3.2HG0201730.1"/>
    </source>
</evidence>
<keyword evidence="8" id="KW-1185">Reference proteome</keyword>
<dbReference type="AlphaFoldDB" id="A0A8I6WWJ5"/>
<dbReference type="Gene3D" id="3.40.50.150">
    <property type="entry name" value="Vaccinia Virus protein VP39"/>
    <property type="match status" value="1"/>
</dbReference>
<keyword evidence="1" id="KW-0489">Methyltransferase</keyword>
<protein>
    <recommendedName>
        <fullName evidence="9">Ribosomal RNA methyltransferase FtsJ domain-containing protein</fullName>
    </recommendedName>
</protein>
<dbReference type="GO" id="GO:0016435">
    <property type="term" value="F:rRNA (guanine) methyltransferase activity"/>
    <property type="evidence" value="ECO:0000318"/>
    <property type="project" value="GO_Central"/>
</dbReference>
<dbReference type="InterPro" id="IPR024576">
    <property type="entry name" value="rRNA_MeTfrase_Spb1_DUF3381"/>
</dbReference>
<evidence type="ECO:0000256" key="2">
    <source>
        <dbReference type="ARBA" id="ARBA00022679"/>
    </source>
</evidence>
<dbReference type="Gramene" id="HORVU.MOREX.r3.2HG0201730.1">
    <property type="protein sequence ID" value="HORVU.MOREX.r3.2HG0201730.1"/>
    <property type="gene ID" value="HORVU.MOREX.r3.2HG0201730"/>
</dbReference>
<feature type="domain" description="DUF3381" evidence="6">
    <location>
        <begin position="244"/>
        <end position="367"/>
    </location>
</feature>
<dbReference type="GO" id="GO:0000463">
    <property type="term" value="P:maturation of LSU-rRNA from tricistronic rRNA transcript (SSU-rRNA, 5.8S rRNA, LSU-rRNA)"/>
    <property type="evidence" value="ECO:0000318"/>
    <property type="project" value="GO_Central"/>
</dbReference>
<dbReference type="HAMAP" id="MF_01547">
    <property type="entry name" value="RNA_methyltr_E"/>
    <property type="match status" value="1"/>
</dbReference>
<reference evidence="8" key="1">
    <citation type="journal article" date="2012" name="Nature">
        <title>A physical, genetic and functional sequence assembly of the barley genome.</title>
        <authorList>
            <consortium name="The International Barley Genome Sequencing Consortium"/>
            <person name="Mayer K.F."/>
            <person name="Waugh R."/>
            <person name="Brown J.W."/>
            <person name="Schulman A."/>
            <person name="Langridge P."/>
            <person name="Platzer M."/>
            <person name="Fincher G.B."/>
            <person name="Muehlbauer G.J."/>
            <person name="Sato K."/>
            <person name="Close T.J."/>
            <person name="Wise R.P."/>
            <person name="Stein N."/>
        </authorList>
    </citation>
    <scope>NUCLEOTIDE SEQUENCE [LARGE SCALE GENOMIC DNA]</scope>
    <source>
        <strain evidence="8">cv. Morex</strain>
    </source>
</reference>
<evidence type="ECO:0000259" key="6">
    <source>
        <dbReference type="Pfam" id="PF11861"/>
    </source>
</evidence>
<dbReference type="InterPro" id="IPR050082">
    <property type="entry name" value="RNA_methyltr_RlmE"/>
</dbReference>
<name>A0A8I6WWJ5_HORVV</name>
<dbReference type="InterPro" id="IPR029063">
    <property type="entry name" value="SAM-dependent_MTases_sf"/>
</dbReference>
<dbReference type="GO" id="GO:0008650">
    <property type="term" value="F:rRNA (uridine-2'-O-)-methyltransferase activity"/>
    <property type="evidence" value="ECO:0000318"/>
    <property type="project" value="GO_Central"/>
</dbReference>
<dbReference type="PANTHER" id="PTHR10920">
    <property type="entry name" value="RIBOSOMAL RNA METHYLTRANSFERASE"/>
    <property type="match status" value="1"/>
</dbReference>
<feature type="domain" description="Ribosomal RNA methyltransferase FtsJ" evidence="5">
    <location>
        <begin position="25"/>
        <end position="212"/>
    </location>
</feature>
<dbReference type="Proteomes" id="UP000011116">
    <property type="component" value="Chromosome 2H"/>
</dbReference>
<evidence type="ECO:0008006" key="9">
    <source>
        <dbReference type="Google" id="ProtNLM"/>
    </source>
</evidence>
<feature type="region of interest" description="Disordered" evidence="4">
    <location>
        <begin position="366"/>
        <end position="388"/>
    </location>
</feature>
<dbReference type="SUPFAM" id="SSF53335">
    <property type="entry name" value="S-adenosyl-L-methionine-dependent methyltransferases"/>
    <property type="match status" value="1"/>
</dbReference>
<reference evidence="7" key="3">
    <citation type="submission" date="2022-01" db="UniProtKB">
        <authorList>
            <consortium name="EnsemblPlants"/>
        </authorList>
    </citation>
    <scope>IDENTIFICATION</scope>
    <source>
        <strain evidence="7">subsp. vulgare</strain>
    </source>
</reference>
<dbReference type="GO" id="GO:0000466">
    <property type="term" value="P:maturation of 5.8S rRNA from tricistronic rRNA transcript (SSU-rRNA, 5.8S rRNA, LSU-rRNA)"/>
    <property type="evidence" value="ECO:0000318"/>
    <property type="project" value="GO_Central"/>
</dbReference>
<accession>A0A8I6WWJ5</accession>
<keyword evidence="2" id="KW-0808">Transferase</keyword>
<dbReference type="InterPro" id="IPR002877">
    <property type="entry name" value="RNA_MeTrfase_FtsJ_dom"/>
</dbReference>
<dbReference type="PANTHER" id="PTHR10920:SF30">
    <property type="entry name" value="RIBOSOMAL RNA METHYLTRANSFERASE FTSJ DOMAIN-CONTAINING PROTEIN"/>
    <property type="match status" value="1"/>
</dbReference>
<dbReference type="EnsemblPlants" id="HORVU.MOREX.r3.2HG0201730.1">
    <property type="protein sequence ID" value="HORVU.MOREX.r3.2HG0201730.1"/>
    <property type="gene ID" value="HORVU.MOREX.r3.2HG0201730"/>
</dbReference>
<evidence type="ECO:0000313" key="8">
    <source>
        <dbReference type="Proteomes" id="UP000011116"/>
    </source>
</evidence>
<proteinExistence type="inferred from homology"/>
<sequence>MPMDAGIGKQRRHDKFDLLAKEQGYRSRAAFKLLQLDTLFRFLPTARAVLDLCAAPGGWVQVAVSRAAPGAFVVGVDLAPIRPISGALSLKEDITASARCGAAVRRLMDSRGVASFEVVLHDGAGRKKKCGGTGASAAQEATTTQSALVMDAVRLATMFLAPNGTFITKFFRCQDYNAIMFCLKQLFERVHLSRPVASRCTPAEIYVICLRYKAPANIQPELLDLKHLHLMSVDAEKSKRQESTEFWKTGLASDFIWSEAQTPLDFLGSFLTISFDDPASLPMKNHELTTDEIKDLCEYLFVLRENGYNHLLKWRMRIRKALLSCSQVTLKADGTVTDSKGSDDDQLLHEVEDLKNIVDTKRMKVKHQSRPHAKGKAHKTSGMQIGATEDGYGDPDLFPICAIER</sequence>
<dbReference type="InterPro" id="IPR015507">
    <property type="entry name" value="rRNA-MeTfrase_E"/>
</dbReference>
<dbReference type="Pfam" id="PF11861">
    <property type="entry name" value="DUF3381"/>
    <property type="match status" value="1"/>
</dbReference>
<evidence type="ECO:0000256" key="3">
    <source>
        <dbReference type="ARBA" id="ARBA00022691"/>
    </source>
</evidence>
<feature type="compositionally biased region" description="Basic residues" evidence="4">
    <location>
        <begin position="366"/>
        <end position="379"/>
    </location>
</feature>
<dbReference type="SMR" id="A0A8I6WWJ5"/>
<evidence type="ECO:0000256" key="1">
    <source>
        <dbReference type="ARBA" id="ARBA00022603"/>
    </source>
</evidence>
<keyword evidence="3" id="KW-0949">S-adenosyl-L-methionine</keyword>
<dbReference type="GO" id="GO:0031167">
    <property type="term" value="P:rRNA methylation"/>
    <property type="evidence" value="ECO:0000318"/>
    <property type="project" value="GO_Central"/>
</dbReference>
<dbReference type="Pfam" id="PF01728">
    <property type="entry name" value="FtsJ"/>
    <property type="match status" value="1"/>
</dbReference>
<organism evidence="7 8">
    <name type="scientific">Hordeum vulgare subsp. vulgare</name>
    <name type="common">Domesticated barley</name>
    <dbReference type="NCBI Taxonomy" id="112509"/>
    <lineage>
        <taxon>Eukaryota</taxon>
        <taxon>Viridiplantae</taxon>
        <taxon>Streptophyta</taxon>
        <taxon>Embryophyta</taxon>
        <taxon>Tracheophyta</taxon>
        <taxon>Spermatophyta</taxon>
        <taxon>Magnoliopsida</taxon>
        <taxon>Liliopsida</taxon>
        <taxon>Poales</taxon>
        <taxon>Poaceae</taxon>
        <taxon>BOP clade</taxon>
        <taxon>Pooideae</taxon>
        <taxon>Triticodae</taxon>
        <taxon>Triticeae</taxon>
        <taxon>Hordeinae</taxon>
        <taxon>Hordeum</taxon>
    </lineage>
</organism>
<evidence type="ECO:0000256" key="4">
    <source>
        <dbReference type="SAM" id="MobiDB-lite"/>
    </source>
</evidence>
<evidence type="ECO:0000259" key="5">
    <source>
        <dbReference type="Pfam" id="PF01728"/>
    </source>
</evidence>
<dbReference type="GO" id="GO:0005730">
    <property type="term" value="C:nucleolus"/>
    <property type="evidence" value="ECO:0000318"/>
    <property type="project" value="GO_Central"/>
</dbReference>